<dbReference type="EMBL" id="JAAVMX010000003">
    <property type="protein sequence ID" value="KAF4511301.1"/>
    <property type="molecule type" value="Genomic_DNA"/>
</dbReference>
<evidence type="ECO:0008006" key="4">
    <source>
        <dbReference type="Google" id="ProtNLM"/>
    </source>
</evidence>
<dbReference type="OrthoDB" id="10323508at2759"/>
<protein>
    <recommendedName>
        <fullName evidence="4">Cell wall protein PhiA</fullName>
    </recommendedName>
</protein>
<dbReference type="Proteomes" id="UP000557566">
    <property type="component" value="Unassembled WGS sequence"/>
</dbReference>
<proteinExistence type="predicted"/>
<dbReference type="AlphaFoldDB" id="A0A8H4PVJ4"/>
<evidence type="ECO:0000256" key="1">
    <source>
        <dbReference type="SAM" id="SignalP"/>
    </source>
</evidence>
<gene>
    <name evidence="2" type="ORF">G6O67_003110</name>
</gene>
<keyword evidence="1" id="KW-0732">Signal</keyword>
<keyword evidence="3" id="KW-1185">Reference proteome</keyword>
<accession>A0A8H4PVJ4</accession>
<feature type="chain" id="PRO_5034508251" description="Cell wall protein PhiA" evidence="1">
    <location>
        <begin position="17"/>
        <end position="212"/>
    </location>
</feature>
<evidence type="ECO:0000313" key="3">
    <source>
        <dbReference type="Proteomes" id="UP000557566"/>
    </source>
</evidence>
<feature type="signal peptide" evidence="1">
    <location>
        <begin position="1"/>
        <end position="16"/>
    </location>
</feature>
<name>A0A8H4PVJ4_9HYPO</name>
<evidence type="ECO:0000313" key="2">
    <source>
        <dbReference type="EMBL" id="KAF4511301.1"/>
    </source>
</evidence>
<sequence>MRMALCIVSLLAVAAASPQLLVPDIKPALADNFQLFAHAHPRPKSTFDRSIESWEVAAEPRGCCNCPQSLILSKPPSNGTSAATSFYFNPDSISVQSGPPKAPRGVVLSREKNRWALQLVPGKHGTSNLGVALKSDGPRLDYQRGRFYACETSEHSDSVVDLFWRHDSEALAPWCIDVFLYAAPTDGPSHGPSSAVAACMDVRDGICIFPVS</sequence>
<organism evidence="2 3">
    <name type="scientific">Ophiocordyceps sinensis</name>
    <dbReference type="NCBI Taxonomy" id="72228"/>
    <lineage>
        <taxon>Eukaryota</taxon>
        <taxon>Fungi</taxon>
        <taxon>Dikarya</taxon>
        <taxon>Ascomycota</taxon>
        <taxon>Pezizomycotina</taxon>
        <taxon>Sordariomycetes</taxon>
        <taxon>Hypocreomycetidae</taxon>
        <taxon>Hypocreales</taxon>
        <taxon>Ophiocordycipitaceae</taxon>
        <taxon>Ophiocordyceps</taxon>
    </lineage>
</organism>
<comment type="caution">
    <text evidence="2">The sequence shown here is derived from an EMBL/GenBank/DDBJ whole genome shotgun (WGS) entry which is preliminary data.</text>
</comment>
<reference evidence="2 3" key="1">
    <citation type="journal article" date="2020" name="Genome Biol. Evol.">
        <title>A new high-quality draft genome assembly of the Chinese cordyceps Ophiocordyceps sinensis.</title>
        <authorList>
            <person name="Shu R."/>
            <person name="Zhang J."/>
            <person name="Meng Q."/>
            <person name="Zhang H."/>
            <person name="Zhou G."/>
            <person name="Li M."/>
            <person name="Wu P."/>
            <person name="Zhao Y."/>
            <person name="Chen C."/>
            <person name="Qin Q."/>
        </authorList>
    </citation>
    <scope>NUCLEOTIDE SEQUENCE [LARGE SCALE GENOMIC DNA]</scope>
    <source>
        <strain evidence="2 3">IOZ07</strain>
    </source>
</reference>